<dbReference type="InterPro" id="IPR057106">
    <property type="entry name" value="NXPE4_C"/>
</dbReference>
<dbReference type="AlphaFoldDB" id="A0AAJ7UM71"/>
<name>A0AAJ7UM71_PETMA</name>
<feature type="domain" description="NXPE C-terminal" evidence="1">
    <location>
        <begin position="15"/>
        <end position="62"/>
    </location>
</feature>
<organism evidence="2 3">
    <name type="scientific">Petromyzon marinus</name>
    <name type="common">Sea lamprey</name>
    <dbReference type="NCBI Taxonomy" id="7757"/>
    <lineage>
        <taxon>Eukaryota</taxon>
        <taxon>Metazoa</taxon>
        <taxon>Chordata</taxon>
        <taxon>Craniata</taxon>
        <taxon>Vertebrata</taxon>
        <taxon>Cyclostomata</taxon>
        <taxon>Hyperoartia</taxon>
        <taxon>Petromyzontiformes</taxon>
        <taxon>Petromyzontidae</taxon>
        <taxon>Petromyzon</taxon>
    </lineage>
</organism>
<dbReference type="Pfam" id="PF24536">
    <property type="entry name" value="NXPE4_C"/>
    <property type="match status" value="2"/>
</dbReference>
<protein>
    <submittedName>
        <fullName evidence="3">NXPE family member 3-like</fullName>
    </submittedName>
</protein>
<accession>A0AAJ7UM71</accession>
<proteinExistence type="predicted"/>
<dbReference type="Proteomes" id="UP001318040">
    <property type="component" value="Chromosome 82"/>
</dbReference>
<gene>
    <name evidence="3" type="primary">LOC116958746</name>
</gene>
<dbReference type="PANTHER" id="PTHR16165:SF3">
    <property type="entry name" value="NXPE FAMILY MEMBER 1"/>
    <property type="match status" value="1"/>
</dbReference>
<dbReference type="RefSeq" id="XP_032837362.1">
    <property type="nucleotide sequence ID" value="XM_032981471.1"/>
</dbReference>
<feature type="domain" description="NXPE C-terminal" evidence="1">
    <location>
        <begin position="152"/>
        <end position="328"/>
    </location>
</feature>
<keyword evidence="2" id="KW-1185">Reference proteome</keyword>
<evidence type="ECO:0000313" key="2">
    <source>
        <dbReference type="Proteomes" id="UP001318040"/>
    </source>
</evidence>
<reference evidence="3" key="1">
    <citation type="submission" date="2025-08" db="UniProtKB">
        <authorList>
            <consortium name="RefSeq"/>
        </authorList>
    </citation>
    <scope>IDENTIFICATION</scope>
    <source>
        <tissue evidence="3">Sperm</tissue>
    </source>
</reference>
<evidence type="ECO:0000259" key="1">
    <source>
        <dbReference type="Pfam" id="PF24536"/>
    </source>
</evidence>
<sequence>MGNPSPSGHYFNNAWRSVLCDNRPFDSPADVRKCLRHKEVIFLGDSTIRQWWEYLNSFVKGKAMWHLGGLLCVTRHRNPWASTSRRRKRRCTFDRLEKERRMRDAIRSPPLLWVLLRAAPSRAGRLFHRARAVGRSDCPGIHRHPSPPSSSELKLVDLGKNGRQDPRMALDSENSILMSWHCHTYPLITSFFTHKEEMINAAKRIDATVGGANTVIGICLGAHFTAFPLDVFRRRIGNIGAAVGRLLARSPRTKVVVKLANTCTPGSLEIFNNWNTFRMNRITMEAFAGLKVAFVDAWDMTLSVGSRNIHPDRIVVKNEVDLFLSYVC</sequence>
<dbReference type="PANTHER" id="PTHR16165">
    <property type="entry name" value="NXPE FAMILY MEMBER"/>
    <property type="match status" value="1"/>
</dbReference>
<evidence type="ECO:0000313" key="3">
    <source>
        <dbReference type="RefSeq" id="XP_032837362.1"/>
    </source>
</evidence>
<dbReference type="KEGG" id="pmrn:116958746"/>